<feature type="binding site" evidence="6">
    <location>
        <position position="227"/>
    </location>
    <ligand>
        <name>Zn(2+)</name>
        <dbReference type="ChEBI" id="CHEBI:29105"/>
        <label>1</label>
    </ligand>
</feature>
<comment type="caution">
    <text evidence="8">The sequence shown here is derived from an EMBL/GenBank/DDBJ whole genome shotgun (WGS) entry which is preliminary data.</text>
</comment>
<feature type="binding site" evidence="6">
    <location>
        <position position="191"/>
    </location>
    <ligand>
        <name>Zn(2+)</name>
        <dbReference type="ChEBI" id="CHEBI:29105"/>
        <label>1</label>
    </ligand>
</feature>
<dbReference type="HOGENOM" id="CLU_021802_11_0_1"/>
<keyword evidence="7" id="KW-0732">Signal</keyword>
<reference evidence="8 9" key="1">
    <citation type="journal article" date="2012" name="PLoS Pathog.">
        <title>Comparative pathogenomics reveals horizontally acquired novel virulence genes in fungi infecting cereal hosts.</title>
        <authorList>
            <person name="Gardiner D.M."/>
            <person name="McDonald M.C."/>
            <person name="Covarelli L."/>
            <person name="Solomon P.S."/>
            <person name="Rusu A.G."/>
            <person name="Marshall M."/>
            <person name="Kazan K."/>
            <person name="Chakraborty S."/>
            <person name="McDonald B.A."/>
            <person name="Manners J.M."/>
        </authorList>
    </citation>
    <scope>NUCLEOTIDE SEQUENCE [LARGE SCALE GENOMIC DNA]</scope>
    <source>
        <strain evidence="8 9">CS3096</strain>
    </source>
</reference>
<feature type="binding site" evidence="6">
    <location>
        <position position="154"/>
    </location>
    <ligand>
        <name>Zn(2+)</name>
        <dbReference type="ChEBI" id="CHEBI:29105"/>
        <label>2</label>
    </ligand>
</feature>
<feature type="binding site" evidence="6">
    <location>
        <position position="255"/>
    </location>
    <ligand>
        <name>Zn(2+)</name>
        <dbReference type="ChEBI" id="CHEBI:29105"/>
        <label>2</label>
    </ligand>
</feature>
<evidence type="ECO:0000256" key="6">
    <source>
        <dbReference type="PIRSR" id="PIRSR037217-2"/>
    </source>
</evidence>
<keyword evidence="4" id="KW-0378">Hydrolase</keyword>
<dbReference type="Proteomes" id="UP000007978">
    <property type="component" value="Chromosome 2"/>
</dbReference>
<dbReference type="SUPFAM" id="SSF53187">
    <property type="entry name" value="Zn-dependent exopeptidases"/>
    <property type="match status" value="1"/>
</dbReference>
<dbReference type="Gene3D" id="1.10.150.900">
    <property type="match status" value="1"/>
</dbReference>
<feature type="chain" id="PRO_5003870063" description="Peptidase M20 dimerisation domain-containing protein" evidence="7">
    <location>
        <begin position="19"/>
        <end position="569"/>
    </location>
</feature>
<evidence type="ECO:0000256" key="1">
    <source>
        <dbReference type="ARBA" id="ARBA00006247"/>
    </source>
</evidence>
<keyword evidence="3 6" id="KW-0479">Metal-binding</keyword>
<evidence type="ECO:0000256" key="7">
    <source>
        <dbReference type="SAM" id="SignalP"/>
    </source>
</evidence>
<dbReference type="OrthoDB" id="3064516at2759"/>
<keyword evidence="5 6" id="KW-0862">Zinc</keyword>
<dbReference type="RefSeq" id="XP_009256701.1">
    <property type="nucleotide sequence ID" value="XM_009258426.1"/>
</dbReference>
<keyword evidence="9" id="KW-1185">Reference proteome</keyword>
<evidence type="ECO:0000256" key="2">
    <source>
        <dbReference type="ARBA" id="ARBA00022670"/>
    </source>
</evidence>
<feature type="binding site" evidence="6">
    <location>
        <position position="539"/>
    </location>
    <ligand>
        <name>Zn(2+)</name>
        <dbReference type="ChEBI" id="CHEBI:29105"/>
        <label>1</label>
    </ligand>
</feature>
<accession>K3VLV1</accession>
<dbReference type="InterPro" id="IPR047177">
    <property type="entry name" value="Pept_M20A"/>
</dbReference>
<name>K3VLV1_FUSPC</name>
<gene>
    <name evidence="8" type="ORF">FPSE_05308</name>
</gene>
<comment type="similarity">
    <text evidence="1">Belongs to the peptidase M20A family.</text>
</comment>
<organism evidence="8 9">
    <name type="scientific">Fusarium pseudograminearum (strain CS3096)</name>
    <name type="common">Wheat and barley crown-rot fungus</name>
    <dbReference type="NCBI Taxonomy" id="1028729"/>
    <lineage>
        <taxon>Eukaryota</taxon>
        <taxon>Fungi</taxon>
        <taxon>Dikarya</taxon>
        <taxon>Ascomycota</taxon>
        <taxon>Pezizomycotina</taxon>
        <taxon>Sordariomycetes</taxon>
        <taxon>Hypocreomycetidae</taxon>
        <taxon>Hypocreales</taxon>
        <taxon>Nectriaceae</taxon>
        <taxon>Fusarium</taxon>
    </lineage>
</organism>
<dbReference type="PANTHER" id="PTHR45962:SF1">
    <property type="entry name" value="N-FATTY-ACYL-AMINO ACID SYNTHASE_HYDROLASE PM20D1"/>
    <property type="match status" value="1"/>
</dbReference>
<dbReference type="AlphaFoldDB" id="K3VLV1"/>
<evidence type="ECO:0000256" key="5">
    <source>
        <dbReference type="ARBA" id="ARBA00022833"/>
    </source>
</evidence>
<dbReference type="InterPro" id="IPR002933">
    <property type="entry name" value="Peptidase_M20"/>
</dbReference>
<dbReference type="KEGG" id="fpu:FPSE_05308"/>
<evidence type="ECO:0000256" key="4">
    <source>
        <dbReference type="ARBA" id="ARBA00022801"/>
    </source>
</evidence>
<keyword evidence="2" id="KW-0645">Protease</keyword>
<dbReference type="EMBL" id="AFNW01000108">
    <property type="protein sequence ID" value="EKJ74558.1"/>
    <property type="molecule type" value="Genomic_DNA"/>
</dbReference>
<evidence type="ECO:0000313" key="8">
    <source>
        <dbReference type="EMBL" id="EKJ74558.1"/>
    </source>
</evidence>
<dbReference type="Pfam" id="PF01546">
    <property type="entry name" value="Peptidase_M20"/>
    <property type="match status" value="1"/>
</dbReference>
<dbReference type="PROSITE" id="PS00758">
    <property type="entry name" value="ARGE_DAPE_CPG2_1"/>
    <property type="match status" value="1"/>
</dbReference>
<dbReference type="InterPro" id="IPR001261">
    <property type="entry name" value="ArgE/DapE_CS"/>
</dbReference>
<dbReference type="GO" id="GO:0000328">
    <property type="term" value="C:fungal-type vacuole lumen"/>
    <property type="evidence" value="ECO:0007669"/>
    <property type="project" value="TreeGrafter"/>
</dbReference>
<protein>
    <recommendedName>
        <fullName evidence="10">Peptidase M20 dimerisation domain-containing protein</fullName>
    </recommendedName>
</protein>
<feature type="binding site" evidence="6">
    <location>
        <position position="191"/>
    </location>
    <ligand>
        <name>Zn(2+)</name>
        <dbReference type="ChEBI" id="CHEBI:29105"/>
        <label>2</label>
    </ligand>
</feature>
<dbReference type="GO" id="GO:0051603">
    <property type="term" value="P:proteolysis involved in protein catabolic process"/>
    <property type="evidence" value="ECO:0007669"/>
    <property type="project" value="TreeGrafter"/>
</dbReference>
<dbReference type="PANTHER" id="PTHR45962">
    <property type="entry name" value="N-FATTY-ACYL-AMINO ACID SYNTHASE/HYDROLASE PM20D1"/>
    <property type="match status" value="1"/>
</dbReference>
<dbReference type="eggNOG" id="KOG2275">
    <property type="taxonomic scope" value="Eukaryota"/>
</dbReference>
<dbReference type="Gene3D" id="3.40.630.10">
    <property type="entry name" value="Zn peptidases"/>
    <property type="match status" value="1"/>
</dbReference>
<dbReference type="GO" id="GO:0046872">
    <property type="term" value="F:metal ion binding"/>
    <property type="evidence" value="ECO:0007669"/>
    <property type="project" value="UniProtKB-KW"/>
</dbReference>
<evidence type="ECO:0008006" key="10">
    <source>
        <dbReference type="Google" id="ProtNLM"/>
    </source>
</evidence>
<dbReference type="GO" id="GO:0004181">
    <property type="term" value="F:metallocarboxypeptidase activity"/>
    <property type="evidence" value="ECO:0007669"/>
    <property type="project" value="InterPro"/>
</dbReference>
<dbReference type="PIRSF" id="PIRSF037217">
    <property type="entry name" value="Carboxypeptidase_S"/>
    <property type="match status" value="1"/>
</dbReference>
<dbReference type="InterPro" id="IPR017141">
    <property type="entry name" value="Pept_M20_carboxypep"/>
</dbReference>
<dbReference type="GeneID" id="20363926"/>
<sequence length="569" mass="63278">MKLSFISSLAVAMHVVSAYVAQHRLALNTLAFDGKQQSNNPRCDLSPPVDPSRDGLVDSHQVFSWEKSIATMIDRLQSVVRLPTVCYNDMGNFDEDERWEPFNKFADVLNNSYPNMQVIHVHDYTTPDIVNKFGLVYTFQGSDKDLQPILLTAHQDVVPVDEDTLGEWDYPPFGGHYDGRNGNLYGRGAADDKSAITGLMSALEALLSQDDYNPRRTVILAFGFDHECSGKRGAAEIAKHLEKQYGQDGIAVILDEGGAGLQQIDDVLYALPAVYEKGYMDIWFNLTVPGGDSFAPPPHTAIGIMSEIVTTLEQSQFDPKVERNGPVHQGLTCFARYSPNAFPELTRSIVRGDLNGAARFLAKLSPETQYLVQTSQSADLFTGGKRIDALPEHVSLGVSHGLAPQDTVGSIEHGIVQLVQNIVNKYNLRFEPFEDDGDYDDYLSSEGLTRQARQQGSSSGTLNVEAMRKYFPEAPAPTSGRVWDIFAGTVRYTWGRESPYVVPAPGAMTGNTDSRHYQNLCKNIYRWNPGTRKSIAHVHDTNERIPMGAQLNMAKFYYDFIRNFDQADI</sequence>
<evidence type="ECO:0000256" key="3">
    <source>
        <dbReference type="ARBA" id="ARBA00022723"/>
    </source>
</evidence>
<evidence type="ECO:0000313" key="9">
    <source>
        <dbReference type="Proteomes" id="UP000007978"/>
    </source>
</evidence>
<proteinExistence type="inferred from homology"/>
<feature type="signal peptide" evidence="7">
    <location>
        <begin position="1"/>
        <end position="18"/>
    </location>
</feature>
<dbReference type="CDD" id="cd05674">
    <property type="entry name" value="M20_yscS"/>
    <property type="match status" value="1"/>
</dbReference>